<accession>A0A8J5RYJ8</accession>
<dbReference type="OrthoDB" id="594634at2759"/>
<dbReference type="GO" id="GO:0005506">
    <property type="term" value="F:iron ion binding"/>
    <property type="evidence" value="ECO:0007669"/>
    <property type="project" value="InterPro"/>
</dbReference>
<dbReference type="Pfam" id="PF00067">
    <property type="entry name" value="p450"/>
    <property type="match status" value="1"/>
</dbReference>
<dbReference type="GO" id="GO:0020037">
    <property type="term" value="F:heme binding"/>
    <property type="evidence" value="ECO:0007669"/>
    <property type="project" value="InterPro"/>
</dbReference>
<sequence length="380" mass="43342">MHQLIWNKQTAVFRWIHRLLKELGTDILCLRFGSVNVIVVACPEIALEVARKNDAVFVSRPTTFASETFSFGYMGSILTPAGEQWKKMRRVISTEILSPALLNQLHHLREEEIDHMVMCIYNTCNSNNTIVNVRHVVQHLCCNMIRKLMFSKRYFSERSAALSADGLAGPDEEEHVAALFTLLSHVYSFSISDYFPSLVGLNLDGHEKVAKRVMRTLNRLHDPIIEERMQESSILQKGDQRRGIRDFLDVLVSLEDVKGQPLLSFQEIRATTAEIMFATIDNPSNVVEWALAEMINKPEVMKKAIDELDKVVADTTIASYTVTKGSHVLISRIGLGRNTEHREKGLSRHITWYVYYYDTIRTTITGIYLDEASKRGQNQP</sequence>
<reference evidence="1" key="2">
    <citation type="submission" date="2021-02" db="EMBL/GenBank/DDBJ databases">
        <authorList>
            <person name="Kimball J.A."/>
            <person name="Haas M.W."/>
            <person name="Macchietto M."/>
            <person name="Kono T."/>
            <person name="Duquette J."/>
            <person name="Shao M."/>
        </authorList>
    </citation>
    <scope>NUCLEOTIDE SEQUENCE</scope>
    <source>
        <tissue evidence="1">Fresh leaf tissue</tissue>
    </source>
</reference>
<dbReference type="InterPro" id="IPR001128">
    <property type="entry name" value="Cyt_P450"/>
</dbReference>
<protein>
    <submittedName>
        <fullName evidence="1">Uncharacterized protein</fullName>
    </submittedName>
</protein>
<gene>
    <name evidence="1" type="ORF">GUJ93_ZPchr0003g17761</name>
</gene>
<evidence type="ECO:0000313" key="1">
    <source>
        <dbReference type="EMBL" id="KAG8062921.1"/>
    </source>
</evidence>
<name>A0A8J5RYJ8_ZIZPA</name>
<dbReference type="Proteomes" id="UP000729402">
    <property type="component" value="Unassembled WGS sequence"/>
</dbReference>
<comment type="caution">
    <text evidence="1">The sequence shown here is derived from an EMBL/GenBank/DDBJ whole genome shotgun (WGS) entry which is preliminary data.</text>
</comment>
<dbReference type="PANTHER" id="PTHR24281">
    <property type="entry name" value="STEROID 21-HYDROXYLASE-RELATED"/>
    <property type="match status" value="1"/>
</dbReference>
<keyword evidence="2" id="KW-1185">Reference proteome</keyword>
<dbReference type="GO" id="GO:0004497">
    <property type="term" value="F:monooxygenase activity"/>
    <property type="evidence" value="ECO:0007669"/>
    <property type="project" value="InterPro"/>
</dbReference>
<proteinExistence type="predicted"/>
<evidence type="ECO:0000313" key="2">
    <source>
        <dbReference type="Proteomes" id="UP000729402"/>
    </source>
</evidence>
<dbReference type="AlphaFoldDB" id="A0A8J5RYJ8"/>
<dbReference type="GO" id="GO:0016705">
    <property type="term" value="F:oxidoreductase activity, acting on paired donors, with incorporation or reduction of molecular oxygen"/>
    <property type="evidence" value="ECO:0007669"/>
    <property type="project" value="InterPro"/>
</dbReference>
<organism evidence="1 2">
    <name type="scientific">Zizania palustris</name>
    <name type="common">Northern wild rice</name>
    <dbReference type="NCBI Taxonomy" id="103762"/>
    <lineage>
        <taxon>Eukaryota</taxon>
        <taxon>Viridiplantae</taxon>
        <taxon>Streptophyta</taxon>
        <taxon>Embryophyta</taxon>
        <taxon>Tracheophyta</taxon>
        <taxon>Spermatophyta</taxon>
        <taxon>Magnoliopsida</taxon>
        <taxon>Liliopsida</taxon>
        <taxon>Poales</taxon>
        <taxon>Poaceae</taxon>
        <taxon>BOP clade</taxon>
        <taxon>Oryzoideae</taxon>
        <taxon>Oryzeae</taxon>
        <taxon>Zizaniinae</taxon>
        <taxon>Zizania</taxon>
    </lineage>
</organism>
<reference evidence="1" key="1">
    <citation type="journal article" date="2021" name="bioRxiv">
        <title>Whole Genome Assembly and Annotation of Northern Wild Rice, Zizania palustris L., Supports a Whole Genome Duplication in the Zizania Genus.</title>
        <authorList>
            <person name="Haas M."/>
            <person name="Kono T."/>
            <person name="Macchietto M."/>
            <person name="Millas R."/>
            <person name="McGilp L."/>
            <person name="Shao M."/>
            <person name="Duquette J."/>
            <person name="Hirsch C.N."/>
            <person name="Kimball J."/>
        </authorList>
    </citation>
    <scope>NUCLEOTIDE SEQUENCE</scope>
    <source>
        <tissue evidence="1">Fresh leaf tissue</tissue>
    </source>
</reference>
<dbReference type="EMBL" id="JAAALK010000286">
    <property type="protein sequence ID" value="KAG8062921.1"/>
    <property type="molecule type" value="Genomic_DNA"/>
</dbReference>